<dbReference type="GO" id="GO:0035825">
    <property type="term" value="P:homologous recombination"/>
    <property type="evidence" value="ECO:0007669"/>
    <property type="project" value="UniProtKB-ARBA"/>
</dbReference>
<keyword evidence="7" id="KW-1185">Reference proteome</keyword>
<evidence type="ECO:0000256" key="1">
    <source>
        <dbReference type="ARBA" id="ARBA00004123"/>
    </source>
</evidence>
<evidence type="ECO:0000256" key="3">
    <source>
        <dbReference type="ARBA" id="ARBA00022776"/>
    </source>
</evidence>
<keyword evidence="5" id="KW-0131">Cell cycle</keyword>
<gene>
    <name evidence="6" type="ORF">KI387_027282</name>
</gene>
<dbReference type="GO" id="GO:0007064">
    <property type="term" value="P:mitotic sister chromatid cohesion"/>
    <property type="evidence" value="ECO:0007669"/>
    <property type="project" value="InterPro"/>
</dbReference>
<dbReference type="Proteomes" id="UP000824469">
    <property type="component" value="Unassembled WGS sequence"/>
</dbReference>
<dbReference type="EMBL" id="JAHRHJ020000006">
    <property type="protein sequence ID" value="KAH9312247.1"/>
    <property type="molecule type" value="Genomic_DNA"/>
</dbReference>
<dbReference type="PANTHER" id="PTHR12663">
    <property type="entry name" value="ANDROGEN INDUCED INHIBITOR OF PROLIFERATION AS3 / PDS5-RELATED"/>
    <property type="match status" value="1"/>
</dbReference>
<evidence type="ECO:0000256" key="2">
    <source>
        <dbReference type="ARBA" id="ARBA00022618"/>
    </source>
</evidence>
<feature type="non-terminal residue" evidence="6">
    <location>
        <position position="387"/>
    </location>
</feature>
<proteinExistence type="predicted"/>
<evidence type="ECO:0000313" key="6">
    <source>
        <dbReference type="EMBL" id="KAH9312247.1"/>
    </source>
</evidence>
<dbReference type="SUPFAM" id="SSF48371">
    <property type="entry name" value="ARM repeat"/>
    <property type="match status" value="1"/>
</dbReference>
<reference evidence="6 7" key="1">
    <citation type="journal article" date="2021" name="Nat. Plants">
        <title>The Taxus genome provides insights into paclitaxel biosynthesis.</title>
        <authorList>
            <person name="Xiong X."/>
            <person name="Gou J."/>
            <person name="Liao Q."/>
            <person name="Li Y."/>
            <person name="Zhou Q."/>
            <person name="Bi G."/>
            <person name="Li C."/>
            <person name="Du R."/>
            <person name="Wang X."/>
            <person name="Sun T."/>
            <person name="Guo L."/>
            <person name="Liang H."/>
            <person name="Lu P."/>
            <person name="Wu Y."/>
            <person name="Zhang Z."/>
            <person name="Ro D.K."/>
            <person name="Shang Y."/>
            <person name="Huang S."/>
            <person name="Yan J."/>
        </authorList>
    </citation>
    <scope>NUCLEOTIDE SEQUENCE [LARGE SCALE GENOMIC DNA]</scope>
    <source>
        <strain evidence="6">Ta-2019</strain>
    </source>
</reference>
<dbReference type="GO" id="GO:0051301">
    <property type="term" value="P:cell division"/>
    <property type="evidence" value="ECO:0007669"/>
    <property type="project" value="UniProtKB-KW"/>
</dbReference>
<sequence>MELASDGGLRAKLYKFGKRLKKPSFLKSVLLNTLEELVSCLCLIEQSNYASMSPILDSLVMQLARHELLDHEDGEIRIMVITCISEVMRIAAPNLLYSDAIMEDIFEVMVGSFQGLWDLASPCFGKRVSILNTMAKVRSCVIMMDLECNDLVSHMFEVFLDVVHDDHTQEVLVPMQTIMSLVLNEYENPPPQLLSLLGEGLSQEASRATHTLAKGVLEQCSSKKSDLTQEEVKEEEPLDGGKNSLLMREVSLLSFDHMHVDKMVMGEEPKERKKSDLQACMDKQNEGSQEVIHGHSFVVTNATWIGNECKDEGMNDRKEEETFLSTLDHSQLAGPYGTAVHMQQKIVKEEQPRLLLSDQTQASKGQPRVDLNMALKGSISPYLPPHK</sequence>
<evidence type="ECO:0000313" key="7">
    <source>
        <dbReference type="Proteomes" id="UP000824469"/>
    </source>
</evidence>
<dbReference type="GO" id="GO:0005634">
    <property type="term" value="C:nucleus"/>
    <property type="evidence" value="ECO:0007669"/>
    <property type="project" value="UniProtKB-SubCell"/>
</dbReference>
<dbReference type="InterPro" id="IPR016024">
    <property type="entry name" value="ARM-type_fold"/>
</dbReference>
<evidence type="ECO:0000256" key="4">
    <source>
        <dbReference type="ARBA" id="ARBA00023242"/>
    </source>
</evidence>
<dbReference type="Pfam" id="PF20168">
    <property type="entry name" value="PDS5"/>
    <property type="match status" value="1"/>
</dbReference>
<accession>A0AA38L9G0</accession>
<dbReference type="GO" id="GO:0000785">
    <property type="term" value="C:chromatin"/>
    <property type="evidence" value="ECO:0007669"/>
    <property type="project" value="TreeGrafter"/>
</dbReference>
<evidence type="ECO:0000256" key="5">
    <source>
        <dbReference type="ARBA" id="ARBA00023306"/>
    </source>
</evidence>
<comment type="subcellular location">
    <subcellularLocation>
        <location evidence="1">Nucleus</location>
    </subcellularLocation>
</comment>
<name>A0AA38L9G0_TAXCH</name>
<dbReference type="InterPro" id="IPR039776">
    <property type="entry name" value="Pds5"/>
</dbReference>
<dbReference type="PANTHER" id="PTHR12663:SF0">
    <property type="entry name" value="PRECOCIOUS DISSOCIATION OF SISTERS 5, ISOFORM A"/>
    <property type="match status" value="1"/>
</dbReference>
<keyword evidence="4" id="KW-0539">Nucleus</keyword>
<dbReference type="GO" id="GO:0006281">
    <property type="term" value="P:DNA repair"/>
    <property type="evidence" value="ECO:0007669"/>
    <property type="project" value="TreeGrafter"/>
</dbReference>
<protein>
    <submittedName>
        <fullName evidence="6">Uncharacterized protein</fullName>
    </submittedName>
</protein>
<keyword evidence="2" id="KW-0132">Cell division</keyword>
<comment type="caution">
    <text evidence="6">The sequence shown here is derived from an EMBL/GenBank/DDBJ whole genome shotgun (WGS) entry which is preliminary data.</text>
</comment>
<dbReference type="AlphaFoldDB" id="A0AA38L9G0"/>
<keyword evidence="3" id="KW-0498">Mitosis</keyword>
<organism evidence="6 7">
    <name type="scientific">Taxus chinensis</name>
    <name type="common">Chinese yew</name>
    <name type="synonym">Taxus wallichiana var. chinensis</name>
    <dbReference type="NCBI Taxonomy" id="29808"/>
    <lineage>
        <taxon>Eukaryota</taxon>
        <taxon>Viridiplantae</taxon>
        <taxon>Streptophyta</taxon>
        <taxon>Embryophyta</taxon>
        <taxon>Tracheophyta</taxon>
        <taxon>Spermatophyta</taxon>
        <taxon>Pinopsida</taxon>
        <taxon>Pinidae</taxon>
        <taxon>Conifers II</taxon>
        <taxon>Cupressales</taxon>
        <taxon>Taxaceae</taxon>
        <taxon>Taxus</taxon>
    </lineage>
</organism>